<evidence type="ECO:0000313" key="2">
    <source>
        <dbReference type="EMBL" id="MBX58185.1"/>
    </source>
</evidence>
<evidence type="ECO:0000256" key="1">
    <source>
        <dbReference type="SAM" id="Phobius"/>
    </source>
</evidence>
<proteinExistence type="predicted"/>
<feature type="transmembrane region" description="Helical" evidence="1">
    <location>
        <begin position="6"/>
        <end position="25"/>
    </location>
</feature>
<name>A0A2P2PU10_RHIMU</name>
<dbReference type="AlphaFoldDB" id="A0A2P2PU10"/>
<dbReference type="EMBL" id="GGEC01077701">
    <property type="protein sequence ID" value="MBX58185.1"/>
    <property type="molecule type" value="Transcribed_RNA"/>
</dbReference>
<keyword evidence="1" id="KW-0472">Membrane</keyword>
<accession>A0A2P2PU10</accession>
<keyword evidence="1" id="KW-0812">Transmembrane</keyword>
<protein>
    <submittedName>
        <fullName evidence="2">Uncharacterized protein</fullName>
    </submittedName>
</protein>
<keyword evidence="1" id="KW-1133">Transmembrane helix</keyword>
<reference evidence="2" key="1">
    <citation type="submission" date="2018-02" db="EMBL/GenBank/DDBJ databases">
        <title>Rhizophora mucronata_Transcriptome.</title>
        <authorList>
            <person name="Meera S.P."/>
            <person name="Sreeshan A."/>
            <person name="Augustine A."/>
        </authorList>
    </citation>
    <scope>NUCLEOTIDE SEQUENCE</scope>
    <source>
        <tissue evidence="2">Leaf</tissue>
    </source>
</reference>
<sequence length="37" mass="4478">MFQQYAISFWFNFLFPLGQLCYLFNRLTIANLLSMLI</sequence>
<organism evidence="2">
    <name type="scientific">Rhizophora mucronata</name>
    <name type="common">Asiatic mangrove</name>
    <dbReference type="NCBI Taxonomy" id="61149"/>
    <lineage>
        <taxon>Eukaryota</taxon>
        <taxon>Viridiplantae</taxon>
        <taxon>Streptophyta</taxon>
        <taxon>Embryophyta</taxon>
        <taxon>Tracheophyta</taxon>
        <taxon>Spermatophyta</taxon>
        <taxon>Magnoliopsida</taxon>
        <taxon>eudicotyledons</taxon>
        <taxon>Gunneridae</taxon>
        <taxon>Pentapetalae</taxon>
        <taxon>rosids</taxon>
        <taxon>fabids</taxon>
        <taxon>Malpighiales</taxon>
        <taxon>Rhizophoraceae</taxon>
        <taxon>Rhizophora</taxon>
    </lineage>
</organism>